<dbReference type="Pfam" id="PF00441">
    <property type="entry name" value="Acyl-CoA_dh_1"/>
    <property type="match status" value="1"/>
</dbReference>
<dbReference type="Pfam" id="PF22217">
    <property type="entry name" value="ACDH-11_C"/>
    <property type="match status" value="1"/>
</dbReference>
<keyword evidence="5" id="KW-0560">Oxidoreductase</keyword>
<organism evidence="10 11">
    <name type="scientific">Anaeromyxobacter dehalogenans (strain 2CP-C)</name>
    <dbReference type="NCBI Taxonomy" id="290397"/>
    <lineage>
        <taxon>Bacteria</taxon>
        <taxon>Pseudomonadati</taxon>
        <taxon>Myxococcota</taxon>
        <taxon>Myxococcia</taxon>
        <taxon>Myxococcales</taxon>
        <taxon>Cystobacterineae</taxon>
        <taxon>Anaeromyxobacteraceae</taxon>
        <taxon>Anaeromyxobacter</taxon>
    </lineage>
</organism>
<feature type="domain" description="Acyl-CoA dehydrogenase 11-like C-terminal" evidence="9">
    <location>
        <begin position="444"/>
        <end position="533"/>
    </location>
</feature>
<dbReference type="InterPro" id="IPR053998">
    <property type="entry name" value="ACDH-11_C"/>
</dbReference>
<protein>
    <submittedName>
        <fullName evidence="10">Acyl-CoA dehydrogenase, type 1</fullName>
    </submittedName>
</protein>
<evidence type="ECO:0000313" key="11">
    <source>
        <dbReference type="Proteomes" id="UP000001935"/>
    </source>
</evidence>
<dbReference type="SUPFAM" id="SSF56645">
    <property type="entry name" value="Acyl-CoA dehydrogenase NM domain-like"/>
    <property type="match status" value="1"/>
</dbReference>
<dbReference type="Pfam" id="PF02770">
    <property type="entry name" value="Acyl-CoA_dh_M"/>
    <property type="match status" value="1"/>
</dbReference>
<dbReference type="PANTHER" id="PTHR42707">
    <property type="entry name" value="ACYL-COA DEHYDROGENASE"/>
    <property type="match status" value="1"/>
</dbReference>
<evidence type="ECO:0000259" key="9">
    <source>
        <dbReference type="Pfam" id="PF22217"/>
    </source>
</evidence>
<gene>
    <name evidence="10" type="ordered locus">Adeh_3024</name>
</gene>
<dbReference type="PANTHER" id="PTHR42707:SF2">
    <property type="entry name" value="ACD11 DEHYDROGENASE"/>
    <property type="match status" value="1"/>
</dbReference>
<evidence type="ECO:0000259" key="7">
    <source>
        <dbReference type="Pfam" id="PF02770"/>
    </source>
</evidence>
<accession>Q2IDY6</accession>
<comment type="similarity">
    <text evidence="2 5">Belongs to the acyl-CoA dehydrogenase family.</text>
</comment>
<dbReference type="OrthoDB" id="9771038at2"/>
<dbReference type="InterPro" id="IPR009100">
    <property type="entry name" value="AcylCoA_DH/oxidase_NM_dom_sf"/>
</dbReference>
<dbReference type="InterPro" id="IPR036250">
    <property type="entry name" value="AcylCo_DH-like_C"/>
</dbReference>
<dbReference type="Pfam" id="PF18158">
    <property type="entry name" value="AidB_N"/>
    <property type="match status" value="1"/>
</dbReference>
<feature type="domain" description="Acyl-CoA dehydrogenase/oxidase C-terminal" evidence="6">
    <location>
        <begin position="280"/>
        <end position="436"/>
    </location>
</feature>
<dbReference type="STRING" id="290397.Adeh_3024"/>
<comment type="cofactor">
    <cofactor evidence="1 5">
        <name>FAD</name>
        <dbReference type="ChEBI" id="CHEBI:57692"/>
    </cofactor>
</comment>
<sequence>MTDFLQDPPVLPHAFDADPLLQEYLARTLPPDVLSAISPELRELGALASGPLAAQQLAERLVEPTLVQWDPWGRRVDRIEPTPLWREAARLAARHGLVAAAYERRHGPHSRVHQLAMVYLLEPSMDVYACPLAMTDGAARTLLDLAPRALVERAVPRLTSRDPARMWTSGQWMTERAGGSDVSGTETVARRDGEAFRLWGTKWFSSATTAEMALALARPEGNPPGSAGLALFYLETRGPDGASNGILVNRLKDKLGTRKLPTAELTLEGALAQPVAGTSGGVRAITPMLNVTRTWNALVAAAYMARAVALARDYAGRRRAFGTPLRARPLHADTLAGLEAEREAGFLLAFRAVELLGRAEAGEADPGARALLRAVTPLAKLTTGKQAVAVASDAVEAFGGAGYVEDTGLPRLLRDAQVLPIWEGTTNVLALEAQRALAAEGAAEALAAEIQERLSQARDPSLRPAVQAATGALARARAALAGGDAPELREAGARRLALTLGRTLALAHLAAHAQWALDAGRGRRAAAAARRFARNGVDLLGPAGEDLEDSALLVAATDA</sequence>
<evidence type="ECO:0000313" key="10">
    <source>
        <dbReference type="EMBL" id="ABC82793.1"/>
    </source>
</evidence>
<evidence type="ECO:0000256" key="1">
    <source>
        <dbReference type="ARBA" id="ARBA00001974"/>
    </source>
</evidence>
<proteinExistence type="inferred from homology"/>
<evidence type="ECO:0000259" key="6">
    <source>
        <dbReference type="Pfam" id="PF00441"/>
    </source>
</evidence>
<dbReference type="InterPro" id="IPR006089">
    <property type="entry name" value="Acyl-CoA_DH_CS"/>
</dbReference>
<dbReference type="AlphaFoldDB" id="Q2IDY6"/>
<evidence type="ECO:0000256" key="2">
    <source>
        <dbReference type="ARBA" id="ARBA00009347"/>
    </source>
</evidence>
<dbReference type="Proteomes" id="UP000001935">
    <property type="component" value="Chromosome"/>
</dbReference>
<name>Q2IDY6_ANADE</name>
<dbReference type="InterPro" id="IPR009075">
    <property type="entry name" value="AcylCo_DH/oxidase_C"/>
</dbReference>
<reference evidence="10 11" key="1">
    <citation type="submission" date="2006-01" db="EMBL/GenBank/DDBJ databases">
        <title>Complete sequence of Anaeromyxobacter dehalogenans 2CP-C.</title>
        <authorList>
            <consortium name="US DOE Joint Genome Institute"/>
            <person name="Copeland A."/>
            <person name="Lucas S."/>
            <person name="Lapidus A."/>
            <person name="Barry K."/>
            <person name="Detter J.C."/>
            <person name="Glavina T."/>
            <person name="Hammon N."/>
            <person name="Israni S."/>
            <person name="Pitluck S."/>
            <person name="Brettin T."/>
            <person name="Bruce D."/>
            <person name="Han C."/>
            <person name="Tapia R."/>
            <person name="Gilna P."/>
            <person name="Kiss H."/>
            <person name="Schmutz J."/>
            <person name="Larimer F."/>
            <person name="Land M."/>
            <person name="Kyrpides N."/>
            <person name="Anderson I."/>
            <person name="Sanford R.A."/>
            <person name="Ritalahti K.M."/>
            <person name="Thomas H.S."/>
            <person name="Kirby J.R."/>
            <person name="Zhulin I.B."/>
            <person name="Loeffler F.E."/>
            <person name="Richardson P."/>
        </authorList>
    </citation>
    <scope>NUCLEOTIDE SEQUENCE [LARGE SCALE GENOMIC DNA]</scope>
    <source>
        <strain evidence="10 11">2CP-C</strain>
    </source>
</reference>
<keyword evidence="4 5" id="KW-0274">FAD</keyword>
<keyword evidence="3 5" id="KW-0285">Flavoprotein</keyword>
<dbReference type="Gene3D" id="2.40.110.20">
    <property type="match status" value="1"/>
</dbReference>
<evidence type="ECO:0000256" key="4">
    <source>
        <dbReference type="ARBA" id="ARBA00022827"/>
    </source>
</evidence>
<dbReference type="InterPro" id="IPR052904">
    <property type="entry name" value="Acyl-CoA_dehydrogenase-like"/>
</dbReference>
<dbReference type="Gene3D" id="1.20.140.10">
    <property type="entry name" value="Butyryl-CoA Dehydrogenase, subunit A, domain 3"/>
    <property type="match status" value="1"/>
</dbReference>
<dbReference type="SUPFAM" id="SSF47203">
    <property type="entry name" value="Acyl-CoA dehydrogenase C-terminal domain-like"/>
    <property type="match status" value="1"/>
</dbReference>
<dbReference type="InterPro" id="IPR006091">
    <property type="entry name" value="Acyl-CoA_Oxase/DH_mid-dom"/>
</dbReference>
<feature type="domain" description="Acyl-CoA oxidase/dehydrogenase middle" evidence="7">
    <location>
        <begin position="171"/>
        <end position="268"/>
    </location>
</feature>
<dbReference type="PROSITE" id="PS00073">
    <property type="entry name" value="ACYL_COA_DH_2"/>
    <property type="match status" value="1"/>
</dbReference>
<feature type="domain" description="Adaptive response protein AidB N-terminal" evidence="8">
    <location>
        <begin position="13"/>
        <end position="161"/>
    </location>
</feature>
<dbReference type="EMBL" id="CP000251">
    <property type="protein sequence ID" value="ABC82793.1"/>
    <property type="molecule type" value="Genomic_DNA"/>
</dbReference>
<dbReference type="Gene3D" id="6.10.250.600">
    <property type="match status" value="1"/>
</dbReference>
<dbReference type="RefSeq" id="WP_011422075.1">
    <property type="nucleotide sequence ID" value="NC_007760.1"/>
</dbReference>
<dbReference type="GO" id="GO:0003995">
    <property type="term" value="F:acyl-CoA dehydrogenase activity"/>
    <property type="evidence" value="ECO:0007669"/>
    <property type="project" value="InterPro"/>
</dbReference>
<evidence type="ECO:0000256" key="5">
    <source>
        <dbReference type="RuleBase" id="RU362125"/>
    </source>
</evidence>
<dbReference type="KEGG" id="ade:Adeh_3024"/>
<evidence type="ECO:0000259" key="8">
    <source>
        <dbReference type="Pfam" id="PF18158"/>
    </source>
</evidence>
<dbReference type="InterPro" id="IPR041504">
    <property type="entry name" value="AidB_N"/>
</dbReference>
<dbReference type="eggNOG" id="COG1960">
    <property type="taxonomic scope" value="Bacteria"/>
</dbReference>
<evidence type="ECO:0000256" key="3">
    <source>
        <dbReference type="ARBA" id="ARBA00022630"/>
    </source>
</evidence>
<dbReference type="HOGENOM" id="CLU_016513_1_0_7"/>